<feature type="transmembrane region" description="Helical" evidence="5">
    <location>
        <begin position="111"/>
        <end position="133"/>
    </location>
</feature>
<keyword evidence="6" id="KW-0378">Hydrolase</keyword>
<dbReference type="AlphaFoldDB" id="A0A5C5RLG7"/>
<evidence type="ECO:0000256" key="4">
    <source>
        <dbReference type="ARBA" id="ARBA00023136"/>
    </source>
</evidence>
<keyword evidence="7" id="KW-1185">Reference proteome</keyword>
<dbReference type="GO" id="GO:0004252">
    <property type="term" value="F:serine-type endopeptidase activity"/>
    <property type="evidence" value="ECO:0007669"/>
    <property type="project" value="InterPro"/>
</dbReference>
<name>A0A5C5RLG7_9ACTN</name>
<evidence type="ECO:0000256" key="2">
    <source>
        <dbReference type="ARBA" id="ARBA00022692"/>
    </source>
</evidence>
<evidence type="ECO:0000313" key="7">
    <source>
        <dbReference type="Proteomes" id="UP000319792"/>
    </source>
</evidence>
<keyword evidence="4 5" id="KW-0472">Membrane</keyword>
<dbReference type="SUPFAM" id="SSF144091">
    <property type="entry name" value="Rhomboid-like"/>
    <property type="match status" value="1"/>
</dbReference>
<feature type="transmembrane region" description="Helical" evidence="5">
    <location>
        <begin position="140"/>
        <end position="159"/>
    </location>
</feature>
<keyword evidence="6" id="KW-0645">Protease</keyword>
<keyword evidence="3 5" id="KW-1133">Transmembrane helix</keyword>
<organism evidence="6 7">
    <name type="scientific">Tsukamurella sputi</name>
    <dbReference type="NCBI Taxonomy" id="2591848"/>
    <lineage>
        <taxon>Bacteria</taxon>
        <taxon>Bacillati</taxon>
        <taxon>Actinomycetota</taxon>
        <taxon>Actinomycetes</taxon>
        <taxon>Mycobacteriales</taxon>
        <taxon>Tsukamurellaceae</taxon>
        <taxon>Tsukamurella</taxon>
    </lineage>
</organism>
<dbReference type="GO" id="GO:0006508">
    <property type="term" value="P:proteolysis"/>
    <property type="evidence" value="ECO:0007669"/>
    <property type="project" value="UniProtKB-KW"/>
</dbReference>
<sequence>MTLSFLYGLLFLATWRILRLTPPADLSADARRRWLWPVAIIAIVIAGSVAELLHPRLEQAWERSAAAIDRGELWRLVTSYLVQGGGVWGMAFNLITLVITALLAAQVFGRALGPAVWVVGGTVGNLLALTLGFPDGAGSSLATMTLAVAAAVTAAPLVTRSGRFALGVLAVVGPALVVLRDEHAIAVVLGGILGIVLLVSRRPRRQVPRPAR</sequence>
<feature type="transmembrane region" description="Helical" evidence="5">
    <location>
        <begin position="183"/>
        <end position="200"/>
    </location>
</feature>
<evidence type="ECO:0000256" key="1">
    <source>
        <dbReference type="ARBA" id="ARBA00004141"/>
    </source>
</evidence>
<dbReference type="RefSeq" id="WP_146435277.1">
    <property type="nucleotide sequence ID" value="NZ_VIGV01000004.1"/>
</dbReference>
<proteinExistence type="predicted"/>
<dbReference type="EMBL" id="VIGV01000004">
    <property type="protein sequence ID" value="TWS23502.1"/>
    <property type="molecule type" value="Genomic_DNA"/>
</dbReference>
<dbReference type="OrthoDB" id="5191116at2"/>
<dbReference type="Gene3D" id="1.20.1540.10">
    <property type="entry name" value="Rhomboid-like"/>
    <property type="match status" value="1"/>
</dbReference>
<dbReference type="Proteomes" id="UP000319792">
    <property type="component" value="Unassembled WGS sequence"/>
</dbReference>
<evidence type="ECO:0000256" key="5">
    <source>
        <dbReference type="SAM" id="Phobius"/>
    </source>
</evidence>
<reference evidence="6 7" key="2">
    <citation type="submission" date="2019-08" db="EMBL/GenBank/DDBJ databases">
        <title>Tsukamurella conjunctivitidis sp. nov., Tsukamurella assacharolytica sp. nov. and Tsukamurella sputae sp. nov. isolated from patients with conjunctivitis, bacteraemia (lymphoma) and respiratory infection (sputum) in Hong Kong.</title>
        <authorList>
            <person name="Fok K.M.N."/>
            <person name="Fong J.Y.H."/>
        </authorList>
    </citation>
    <scope>NUCLEOTIDE SEQUENCE [LARGE SCALE GENOMIC DNA]</scope>
    <source>
        <strain evidence="6 7">HKU70</strain>
    </source>
</reference>
<dbReference type="GO" id="GO:0016020">
    <property type="term" value="C:membrane"/>
    <property type="evidence" value="ECO:0007669"/>
    <property type="project" value="UniProtKB-SubCell"/>
</dbReference>
<dbReference type="InterPro" id="IPR035952">
    <property type="entry name" value="Rhomboid-like_sf"/>
</dbReference>
<evidence type="ECO:0000313" key="6">
    <source>
        <dbReference type="EMBL" id="TWS23502.1"/>
    </source>
</evidence>
<reference evidence="6 7" key="1">
    <citation type="submission" date="2019-06" db="EMBL/GenBank/DDBJ databases">
        <authorList>
            <person name="Teng J.L.L."/>
            <person name="Lee H.H."/>
            <person name="Lau S.K.P."/>
            <person name="Woo P.C.Y."/>
        </authorList>
    </citation>
    <scope>NUCLEOTIDE SEQUENCE [LARGE SCALE GENOMIC DNA]</scope>
    <source>
        <strain evidence="6 7">HKU70</strain>
    </source>
</reference>
<gene>
    <name evidence="6" type="ORF">FK268_14560</name>
</gene>
<comment type="caution">
    <text evidence="6">The sequence shown here is derived from an EMBL/GenBank/DDBJ whole genome shotgun (WGS) entry which is preliminary data.</text>
</comment>
<feature type="transmembrane region" description="Helical" evidence="5">
    <location>
        <begin position="35"/>
        <end position="53"/>
    </location>
</feature>
<evidence type="ECO:0000256" key="3">
    <source>
        <dbReference type="ARBA" id="ARBA00022989"/>
    </source>
</evidence>
<keyword evidence="2 5" id="KW-0812">Transmembrane</keyword>
<comment type="subcellular location">
    <subcellularLocation>
        <location evidence="1">Membrane</location>
        <topology evidence="1">Multi-pass membrane protein</topology>
    </subcellularLocation>
</comment>
<feature type="transmembrane region" description="Helical" evidence="5">
    <location>
        <begin position="80"/>
        <end position="105"/>
    </location>
</feature>
<protein>
    <submittedName>
        <fullName evidence="6">Rhomboid family intramembrane serine protease</fullName>
    </submittedName>
</protein>
<accession>A0A5C5RLG7</accession>